<sequence>MDRATYLDTVNEFLAEQDKSIPSGALAKNTTIAKAVDDYAKTYLSMPGGVSHKIIATRLALLGEDLPLNAVGRRFLSDLRPKLEDAFQHAYVLTQEDD</sequence>
<evidence type="ECO:0000313" key="2">
    <source>
        <dbReference type="Proteomes" id="UP000323565"/>
    </source>
</evidence>
<reference evidence="1 2" key="1">
    <citation type="submission" date="2019-08" db="EMBL/GenBank/DDBJ databases">
        <title>Dermacoccus abyssi strain HZAU 226, whole genome Nanopore sequencing project.</title>
        <authorList>
            <person name="Guo A."/>
            <person name="Zhang X."/>
            <person name="Ruan Y."/>
            <person name="Liu W."/>
            <person name="Chen Q."/>
            <person name="Gu L."/>
        </authorList>
    </citation>
    <scope>NUCLEOTIDE SEQUENCE [LARGE SCALE GENOMIC DNA]</scope>
    <source>
        <strain evidence="1 2">HZAU 226</strain>
    </source>
</reference>
<accession>A0ABX5ZBB2</accession>
<keyword evidence="2" id="KW-1185">Reference proteome</keyword>
<dbReference type="EMBL" id="CP043031">
    <property type="protein sequence ID" value="QEH94041.1"/>
    <property type="molecule type" value="Genomic_DNA"/>
</dbReference>
<dbReference type="Proteomes" id="UP000323565">
    <property type="component" value="Chromosome"/>
</dbReference>
<gene>
    <name evidence="1" type="ORF">FV141_11235</name>
</gene>
<protein>
    <submittedName>
        <fullName evidence="1">Uncharacterized protein</fullName>
    </submittedName>
</protein>
<organism evidence="1 2">
    <name type="scientific">Dermacoccus abyssi</name>
    <dbReference type="NCBI Taxonomy" id="322596"/>
    <lineage>
        <taxon>Bacteria</taxon>
        <taxon>Bacillati</taxon>
        <taxon>Actinomycetota</taxon>
        <taxon>Actinomycetes</taxon>
        <taxon>Micrococcales</taxon>
        <taxon>Dermacoccaceae</taxon>
        <taxon>Dermacoccus</taxon>
    </lineage>
</organism>
<evidence type="ECO:0000313" key="1">
    <source>
        <dbReference type="EMBL" id="QEH94041.1"/>
    </source>
</evidence>
<name>A0ABX5ZBB2_9MICO</name>
<proteinExistence type="predicted"/>